<evidence type="ECO:0000313" key="3">
    <source>
        <dbReference type="EMBL" id="MBD3919806.1"/>
    </source>
</evidence>
<dbReference type="Pfam" id="PF13181">
    <property type="entry name" value="TPR_8"/>
    <property type="match status" value="2"/>
</dbReference>
<proteinExistence type="predicted"/>
<gene>
    <name evidence="3" type="ORF">H8B09_13665</name>
</gene>
<name>A0ABR8MXN8_9BACL</name>
<dbReference type="PROSITE" id="PS50005">
    <property type="entry name" value="TPR"/>
    <property type="match status" value="1"/>
</dbReference>
<evidence type="ECO:0000256" key="2">
    <source>
        <dbReference type="SAM" id="Phobius"/>
    </source>
</evidence>
<feature type="transmembrane region" description="Helical" evidence="2">
    <location>
        <begin position="6"/>
        <end position="32"/>
    </location>
</feature>
<keyword evidence="2" id="KW-0812">Transmembrane</keyword>
<reference evidence="3 4" key="1">
    <citation type="submission" date="2020-09" db="EMBL/GenBank/DDBJ databases">
        <title>Paenibacillus sp. strain PR3 16S rRNA gene Genome sequencing and assembly.</title>
        <authorList>
            <person name="Kim J."/>
        </authorList>
    </citation>
    <scope>NUCLEOTIDE SEQUENCE [LARGE SCALE GENOMIC DNA]</scope>
    <source>
        <strain evidence="3 4">PR3</strain>
    </source>
</reference>
<dbReference type="RefSeq" id="WP_191204090.1">
    <property type="nucleotide sequence ID" value="NZ_JACXZA010000003.1"/>
</dbReference>
<protein>
    <recommendedName>
        <fullName evidence="5">Tetratricopeptide repeat protein</fullName>
    </recommendedName>
</protein>
<dbReference type="InterPro" id="IPR019734">
    <property type="entry name" value="TPR_rpt"/>
</dbReference>
<feature type="repeat" description="TPR" evidence="1">
    <location>
        <begin position="103"/>
        <end position="136"/>
    </location>
</feature>
<evidence type="ECO:0000313" key="4">
    <source>
        <dbReference type="Proteomes" id="UP000609346"/>
    </source>
</evidence>
<organism evidence="3 4">
    <name type="scientific">Paenibacillus terricola</name>
    <dbReference type="NCBI Taxonomy" id="2763503"/>
    <lineage>
        <taxon>Bacteria</taxon>
        <taxon>Bacillati</taxon>
        <taxon>Bacillota</taxon>
        <taxon>Bacilli</taxon>
        <taxon>Bacillales</taxon>
        <taxon>Paenibacillaceae</taxon>
        <taxon>Paenibacillus</taxon>
    </lineage>
</organism>
<dbReference type="Gene3D" id="1.25.40.10">
    <property type="entry name" value="Tetratricopeptide repeat domain"/>
    <property type="match status" value="1"/>
</dbReference>
<evidence type="ECO:0008006" key="5">
    <source>
        <dbReference type="Google" id="ProtNLM"/>
    </source>
</evidence>
<dbReference type="SMART" id="SM00028">
    <property type="entry name" value="TPR"/>
    <property type="match status" value="2"/>
</dbReference>
<dbReference type="EMBL" id="JACXZA010000003">
    <property type="protein sequence ID" value="MBD3919806.1"/>
    <property type="molecule type" value="Genomic_DNA"/>
</dbReference>
<dbReference type="SUPFAM" id="SSF48452">
    <property type="entry name" value="TPR-like"/>
    <property type="match status" value="1"/>
</dbReference>
<comment type="caution">
    <text evidence="3">The sequence shown here is derived from an EMBL/GenBank/DDBJ whole genome shotgun (WGS) entry which is preliminary data.</text>
</comment>
<evidence type="ECO:0000256" key="1">
    <source>
        <dbReference type="PROSITE-ProRule" id="PRU00339"/>
    </source>
</evidence>
<keyword evidence="2" id="KW-0472">Membrane</keyword>
<keyword evidence="1" id="KW-0802">TPR repeat</keyword>
<keyword evidence="2" id="KW-1133">Transmembrane helix</keyword>
<dbReference type="InterPro" id="IPR011990">
    <property type="entry name" value="TPR-like_helical_dom_sf"/>
</dbReference>
<accession>A0ABR8MXN8</accession>
<sequence length="227" mass="26409">MLGKFLLFGLLWSIFGNPILAFLAMIVILYIIDRRFIGLSPSLVKPLRRMGRIRKLRQQLDMNPNDLSSKLELSKLLIEKKSFRNARELLEPLREREAVEQSAEYWDDLGTCLLRTGESEAGEAAIRQALSINPRVKYGQPYLRLAAMNSIRDTAKALEDLEAFQQIHTSSCEGYYRLAQLNKRMGRKAEAKRALEESARLYRMLPRYKRREERRWALLSYLGRLMG</sequence>
<dbReference type="Proteomes" id="UP000609346">
    <property type="component" value="Unassembled WGS sequence"/>
</dbReference>
<keyword evidence="4" id="KW-1185">Reference proteome</keyword>